<keyword evidence="2" id="KW-1185">Reference proteome</keyword>
<dbReference type="EMBL" id="JBHUIJ010000008">
    <property type="protein sequence ID" value="MFD2237295.1"/>
    <property type="molecule type" value="Genomic_DNA"/>
</dbReference>
<reference evidence="2" key="1">
    <citation type="journal article" date="2019" name="Int. J. Syst. Evol. Microbiol.">
        <title>The Global Catalogue of Microorganisms (GCM) 10K type strain sequencing project: providing services to taxonomists for standard genome sequencing and annotation.</title>
        <authorList>
            <consortium name="The Broad Institute Genomics Platform"/>
            <consortium name="The Broad Institute Genome Sequencing Center for Infectious Disease"/>
            <person name="Wu L."/>
            <person name="Ma J."/>
        </authorList>
    </citation>
    <scope>NUCLEOTIDE SEQUENCE [LARGE SCALE GENOMIC DNA]</scope>
    <source>
        <strain evidence="2">ZS-35-S2</strain>
    </source>
</reference>
<dbReference type="Pfam" id="PF06945">
    <property type="entry name" value="DUF1289"/>
    <property type="match status" value="1"/>
</dbReference>
<dbReference type="RefSeq" id="WP_209736913.1">
    <property type="nucleotide sequence ID" value="NZ_CP072611.1"/>
</dbReference>
<gene>
    <name evidence="1" type="ORF">ACFSKQ_07420</name>
</gene>
<comment type="caution">
    <text evidence="1">The sequence shown here is derived from an EMBL/GenBank/DDBJ whole genome shotgun (WGS) entry which is preliminary data.</text>
</comment>
<evidence type="ECO:0000313" key="2">
    <source>
        <dbReference type="Proteomes" id="UP001597371"/>
    </source>
</evidence>
<dbReference type="PANTHER" id="PTHR35175">
    <property type="entry name" value="DUF1289 DOMAIN-CONTAINING PROTEIN"/>
    <property type="match status" value="1"/>
</dbReference>
<name>A0ABW5CM52_9HYPH</name>
<evidence type="ECO:0000313" key="1">
    <source>
        <dbReference type="EMBL" id="MFD2237295.1"/>
    </source>
</evidence>
<dbReference type="InterPro" id="IPR010710">
    <property type="entry name" value="DUF1289"/>
</dbReference>
<proteinExistence type="predicted"/>
<sequence length="65" mass="6911">MTIESPCINLCRLDPATGQCVGCARTGAEIAAWREFSPQARRSIMARLPARLAAMAPPALAAAER</sequence>
<organism evidence="1 2">
    <name type="scientific">Aureimonas populi</name>
    <dbReference type="NCBI Taxonomy" id="1701758"/>
    <lineage>
        <taxon>Bacteria</taxon>
        <taxon>Pseudomonadati</taxon>
        <taxon>Pseudomonadota</taxon>
        <taxon>Alphaproteobacteria</taxon>
        <taxon>Hyphomicrobiales</taxon>
        <taxon>Aurantimonadaceae</taxon>
        <taxon>Aureimonas</taxon>
    </lineage>
</organism>
<accession>A0ABW5CM52</accession>
<protein>
    <submittedName>
        <fullName evidence="1">DUF1289 domain-containing protein</fullName>
    </submittedName>
</protein>
<dbReference type="PANTHER" id="PTHR35175:SF2">
    <property type="entry name" value="DUF1289 DOMAIN-CONTAINING PROTEIN"/>
    <property type="match status" value="1"/>
</dbReference>
<dbReference type="Proteomes" id="UP001597371">
    <property type="component" value="Unassembled WGS sequence"/>
</dbReference>